<dbReference type="Proteomes" id="UP000199403">
    <property type="component" value="Unassembled WGS sequence"/>
</dbReference>
<dbReference type="AlphaFoldDB" id="A0A1H6ULW1"/>
<dbReference type="Gene3D" id="3.40.50.11350">
    <property type="match status" value="1"/>
</dbReference>
<evidence type="ECO:0000313" key="2">
    <source>
        <dbReference type="Proteomes" id="UP000199403"/>
    </source>
</evidence>
<organism evidence="1 2">
    <name type="scientific">Cyclobacterium xiamenense</name>
    <dbReference type="NCBI Taxonomy" id="1297121"/>
    <lineage>
        <taxon>Bacteria</taxon>
        <taxon>Pseudomonadati</taxon>
        <taxon>Bacteroidota</taxon>
        <taxon>Cytophagia</taxon>
        <taxon>Cytophagales</taxon>
        <taxon>Cyclobacteriaceae</taxon>
        <taxon>Cyclobacterium</taxon>
    </lineage>
</organism>
<proteinExistence type="predicted"/>
<dbReference type="EMBL" id="FNZH01000001">
    <property type="protein sequence ID" value="SEI92666.1"/>
    <property type="molecule type" value="Genomic_DNA"/>
</dbReference>
<keyword evidence="2" id="KW-1185">Reference proteome</keyword>
<sequence length="283" mass="32363">MKKKRIVLRPTSGLGNRMRAISSFIYFKSLIDAELEVVWIPDSGLNSSYHEIFQPSKHFTLLHPNLGPKLIIKGKTLLNNKFSFIRWLTNVYNTMVCRLMGMDCLLLDKDVKMGTDRLKKVCNDKFNILVVTGNQCIDYPEGFRAFTPSPTVLSNIKVARKKFKENMIGIHIRRSDHDIAIAKSPVYLFENKIEEHLNAEEADFGVFLATDDPALSTYFQEKYPDTVVTYPKTFGRNSREGIMDAVLELYLLAGTKKIYGSYWSSFSGVAKRIYGTELEILHI</sequence>
<name>A0A1H6ULW1_9BACT</name>
<gene>
    <name evidence="1" type="ORF">SAMN05192553_101881</name>
</gene>
<dbReference type="STRING" id="1416801.SAMN05192553_101881"/>
<evidence type="ECO:0000313" key="1">
    <source>
        <dbReference type="EMBL" id="SEI92666.1"/>
    </source>
</evidence>
<accession>A0A1H6ULW1</accession>
<evidence type="ECO:0008006" key="3">
    <source>
        <dbReference type="Google" id="ProtNLM"/>
    </source>
</evidence>
<protein>
    <recommendedName>
        <fullName evidence="3">Glycosyl transferase family 11</fullName>
    </recommendedName>
</protein>
<reference evidence="2" key="1">
    <citation type="submission" date="2016-10" db="EMBL/GenBank/DDBJ databases">
        <authorList>
            <person name="Varghese N."/>
            <person name="Submissions S."/>
        </authorList>
    </citation>
    <scope>NUCLEOTIDE SEQUENCE [LARGE SCALE GENOMIC DNA]</scope>
    <source>
        <strain evidence="2">IBRC-M 10761</strain>
    </source>
</reference>